<evidence type="ECO:0000256" key="3">
    <source>
        <dbReference type="ARBA" id="ARBA00024227"/>
    </source>
</evidence>
<dbReference type="NCBIfam" id="TIGR00121">
    <property type="entry name" value="birA_ligase"/>
    <property type="match status" value="1"/>
</dbReference>
<name>A0AAU8G798_9CHLR</name>
<evidence type="ECO:0000259" key="4">
    <source>
        <dbReference type="PROSITE" id="PS51733"/>
    </source>
</evidence>
<dbReference type="PROSITE" id="PS51733">
    <property type="entry name" value="BPL_LPL_CATALYTIC"/>
    <property type="match status" value="1"/>
</dbReference>
<dbReference type="GO" id="GO:0004077">
    <property type="term" value="F:biotin--[biotin carboxyl-carrier protein] ligase activity"/>
    <property type="evidence" value="ECO:0007669"/>
    <property type="project" value="UniProtKB-EC"/>
</dbReference>
<dbReference type="AlphaFoldDB" id="A0AAU8G798"/>
<dbReference type="RefSeq" id="WP_353714073.1">
    <property type="nucleotide sequence ID" value="NZ_CP159307.1"/>
</dbReference>
<dbReference type="InterPro" id="IPR004143">
    <property type="entry name" value="BPL_LPL_catalytic"/>
</dbReference>
<dbReference type="InterPro" id="IPR004408">
    <property type="entry name" value="Biotin_CoA_COase_ligase"/>
</dbReference>
<dbReference type="CDD" id="cd16442">
    <property type="entry name" value="BPL"/>
    <property type="match status" value="1"/>
</dbReference>
<dbReference type="Pfam" id="PF02237">
    <property type="entry name" value="BPL_C"/>
    <property type="match status" value="1"/>
</dbReference>
<organism evidence="5">
    <name type="scientific">Dehalogenimonas sp. 4OHTPN</name>
    <dbReference type="NCBI Taxonomy" id="3166643"/>
    <lineage>
        <taxon>Bacteria</taxon>
        <taxon>Bacillati</taxon>
        <taxon>Chloroflexota</taxon>
        <taxon>Dehalococcoidia</taxon>
        <taxon>Dehalococcoidales</taxon>
        <taxon>Dehalococcoidaceae</taxon>
        <taxon>Dehalogenimonas</taxon>
    </lineage>
</organism>
<dbReference type="EMBL" id="CP159307">
    <property type="protein sequence ID" value="XCH32803.1"/>
    <property type="molecule type" value="Genomic_DNA"/>
</dbReference>
<evidence type="ECO:0000256" key="1">
    <source>
        <dbReference type="ARBA" id="ARBA00022598"/>
    </source>
</evidence>
<dbReference type="Gene3D" id="3.30.930.10">
    <property type="entry name" value="Bira Bifunctional Protein, Domain 2"/>
    <property type="match status" value="1"/>
</dbReference>
<proteinExistence type="predicted"/>
<dbReference type="InterPro" id="IPR003142">
    <property type="entry name" value="BPL_C"/>
</dbReference>
<dbReference type="SUPFAM" id="SSF55681">
    <property type="entry name" value="Class II aaRS and biotin synthetases"/>
    <property type="match status" value="1"/>
</dbReference>
<accession>A0AAU8G798</accession>
<feature type="domain" description="BPL/LPL catalytic" evidence="4">
    <location>
        <begin position="15"/>
        <end position="201"/>
    </location>
</feature>
<dbReference type="PANTHER" id="PTHR12835">
    <property type="entry name" value="BIOTIN PROTEIN LIGASE"/>
    <property type="match status" value="1"/>
</dbReference>
<dbReference type="EC" id="6.3.4.15" evidence="3"/>
<keyword evidence="2" id="KW-0092">Biotin</keyword>
<evidence type="ECO:0000256" key="2">
    <source>
        <dbReference type="ARBA" id="ARBA00023267"/>
    </source>
</evidence>
<dbReference type="InterPro" id="IPR045864">
    <property type="entry name" value="aa-tRNA-synth_II/BPL/LPL"/>
</dbReference>
<evidence type="ECO:0000313" key="5">
    <source>
        <dbReference type="EMBL" id="XCH32803.1"/>
    </source>
</evidence>
<gene>
    <name evidence="5" type="ORF">ABV300_06480</name>
</gene>
<reference evidence="5" key="1">
    <citation type="submission" date="2024-06" db="EMBL/GenBank/DDBJ databases">
        <title>A Novel Isolate, Dehalogenimonas sp. Strain 4OHTPN, Dechlorinates Aromatic 4 Hydroxy chlorothalonil by a Novel Reductive Dehalogenase.</title>
        <authorList>
            <person name="Liu G."/>
        </authorList>
    </citation>
    <scope>NUCLEOTIDE SEQUENCE</scope>
    <source>
        <strain evidence="5">4OHTPN</strain>
    </source>
</reference>
<dbReference type="GO" id="GO:0005737">
    <property type="term" value="C:cytoplasm"/>
    <property type="evidence" value="ECO:0007669"/>
    <property type="project" value="TreeGrafter"/>
</dbReference>
<dbReference type="Pfam" id="PF03099">
    <property type="entry name" value="BPL_LplA_LipB"/>
    <property type="match status" value="1"/>
</dbReference>
<protein>
    <recommendedName>
        <fullName evidence="3">biotin--[biotin carboxyl-carrier protein] ligase</fullName>
        <ecNumber evidence="3">6.3.4.15</ecNumber>
    </recommendedName>
</protein>
<dbReference type="PANTHER" id="PTHR12835:SF5">
    <property type="entry name" value="BIOTIN--PROTEIN LIGASE"/>
    <property type="match status" value="1"/>
</dbReference>
<sequence>MADAILSTMNNLDYRSVEDALSGCLWDKHILTYERIGSTMDRARELAHKGAPEGTLVVAAEQTEGRGRLSRAWVSPAGSLSVSLLLYPSADKLPYLTMLAGLAAAEAIEAVALLKADIKWPNDILIDGRKVAGILVESGTARGKTYAVVGIGVNVNMDMAGWPDIAGLATSMSAESGRKIDTPRLLRAIVDEIAVFYTAFDPAALRNLWRARLITLGRRVTASGAGAAVEGVAAEVTADGALVILGDDGAEYVVVAGDVTLS</sequence>
<keyword evidence="1 5" id="KW-0436">Ligase</keyword>
<dbReference type="Gene3D" id="2.30.30.100">
    <property type="match status" value="1"/>
</dbReference>